<dbReference type="EMBL" id="CAADIC010000010">
    <property type="protein sequence ID" value="VFR27864.1"/>
    <property type="molecule type" value="Genomic_DNA"/>
</dbReference>
<name>A0A484PP21_9ZZZZ</name>
<dbReference type="NCBIfam" id="TIGR03347">
    <property type="entry name" value="VI_chp_1"/>
    <property type="match status" value="1"/>
</dbReference>
<organism evidence="1">
    <name type="scientific">plant metagenome</name>
    <dbReference type="NCBI Taxonomy" id="1297885"/>
    <lineage>
        <taxon>unclassified sequences</taxon>
        <taxon>metagenomes</taxon>
        <taxon>organismal metagenomes</taxon>
    </lineage>
</organism>
<accession>A0A484PP21</accession>
<dbReference type="Pfam" id="PF06996">
    <property type="entry name" value="T6SS_TssG"/>
    <property type="match status" value="1"/>
</dbReference>
<proteinExistence type="predicted"/>
<dbReference type="PANTHER" id="PTHR35564">
    <property type="match status" value="1"/>
</dbReference>
<dbReference type="AlphaFoldDB" id="A0A484PP21"/>
<evidence type="ECO:0000313" key="1">
    <source>
        <dbReference type="EMBL" id="VFR27864.1"/>
    </source>
</evidence>
<gene>
    <name evidence="1" type="ORF">ANDA3_0817</name>
</gene>
<sequence>MPAMQRRRDPGVIEALLAEPQRFGFFQAVRLMELHFARQGGQPGRDAVAAQMRFLNSPSLAFPPSELAGALAYDDQGELLADPDVRREAIQAGKLGQVALTPAFFGLLGAQGALPLHYSEALAQGEARTRERGARAFFDIFSNRAAALFYRAWKKYRLALRHETDRDHHYLPLLLSLAGLGHSALRRRMMDGPGQVHDEAIAHYAAAVRQRPVSAEYLQRVLSDYFGEDLRVEQFVGRWYDVPPAHRTVLGAPGAVLGVSAFAGDRIWQRDLCLRLRIGPLKKEAFAGFLPGGSQAQALEKLLLLLGGPTFEYEIKLVLAKEEVGNSQLSDEDDGQSGTRLGWNSFLCTEVADQDRDDAGYGLNTIH</sequence>
<reference evidence="1" key="1">
    <citation type="submission" date="2019-03" db="EMBL/GenBank/DDBJ databases">
        <authorList>
            <person name="Danneels B."/>
        </authorList>
    </citation>
    <scope>NUCLEOTIDE SEQUENCE</scope>
</reference>
<dbReference type="InterPro" id="IPR010732">
    <property type="entry name" value="T6SS_TssG-like"/>
</dbReference>
<protein>
    <submittedName>
        <fullName evidence="1">Uncharacterized protein ImpH/VasB</fullName>
    </submittedName>
</protein>
<dbReference type="PANTHER" id="PTHR35564:SF4">
    <property type="entry name" value="CYTOPLASMIC PROTEIN"/>
    <property type="match status" value="1"/>
</dbReference>